<sequence>MPCGPGQDHKRERQRGDVKGAARCSPPATAKALLAPAVAVLAAGPAEAAHYLAPSRLSSRGRVGKRIYHGSSSRILLIAVLPSEAGGSGQDAYHGSKASRGEEMSSTCASWALDDAHIPSTGNKTDWHPESRRRDDSHA</sequence>
<keyword evidence="4" id="KW-1185">Reference proteome</keyword>
<organism evidence="3 4">
    <name type="scientific">Magnaporthiopsis poae (strain ATCC 64411 / 73-15)</name>
    <name type="common">Kentucky bluegrass fungus</name>
    <name type="synonym">Magnaporthe poae</name>
    <dbReference type="NCBI Taxonomy" id="644358"/>
    <lineage>
        <taxon>Eukaryota</taxon>
        <taxon>Fungi</taxon>
        <taxon>Dikarya</taxon>
        <taxon>Ascomycota</taxon>
        <taxon>Pezizomycotina</taxon>
        <taxon>Sordariomycetes</taxon>
        <taxon>Sordariomycetidae</taxon>
        <taxon>Magnaporthales</taxon>
        <taxon>Magnaporthaceae</taxon>
        <taxon>Magnaporthiopsis</taxon>
    </lineage>
</organism>
<gene>
    <name evidence="2" type="ORF">MAPG_00464</name>
</gene>
<accession>A0A0C4DL29</accession>
<protein>
    <submittedName>
        <fullName evidence="2 3">Uncharacterized protein</fullName>
    </submittedName>
</protein>
<reference evidence="2" key="3">
    <citation type="submission" date="2011-03" db="EMBL/GenBank/DDBJ databases">
        <title>Annotation of Magnaporthe poae ATCC 64411.</title>
        <authorList>
            <person name="Ma L.-J."/>
            <person name="Dead R."/>
            <person name="Young S.K."/>
            <person name="Zeng Q."/>
            <person name="Gargeya S."/>
            <person name="Fitzgerald M."/>
            <person name="Haas B."/>
            <person name="Abouelleil A."/>
            <person name="Alvarado L."/>
            <person name="Arachchi H.M."/>
            <person name="Berlin A."/>
            <person name="Brown A."/>
            <person name="Chapman S.B."/>
            <person name="Chen Z."/>
            <person name="Dunbar C."/>
            <person name="Freedman E."/>
            <person name="Gearin G."/>
            <person name="Gellesch M."/>
            <person name="Goldberg J."/>
            <person name="Griggs A."/>
            <person name="Gujja S."/>
            <person name="Heiman D."/>
            <person name="Howarth C."/>
            <person name="Larson L."/>
            <person name="Lui A."/>
            <person name="MacDonald P.J.P."/>
            <person name="Mehta T."/>
            <person name="Montmayeur A."/>
            <person name="Murphy C."/>
            <person name="Neiman D."/>
            <person name="Pearson M."/>
            <person name="Priest M."/>
            <person name="Roberts A."/>
            <person name="Saif S."/>
            <person name="Shea T."/>
            <person name="Shenoy N."/>
            <person name="Sisk P."/>
            <person name="Stolte C."/>
            <person name="Sykes S."/>
            <person name="Yandava C."/>
            <person name="Wortman J."/>
            <person name="Nusbaum C."/>
            <person name="Birren B."/>
        </authorList>
    </citation>
    <scope>NUCLEOTIDE SEQUENCE</scope>
    <source>
        <strain evidence="2">ATCC 64411</strain>
    </source>
</reference>
<name>A0A0C4DL29_MAGP6</name>
<reference evidence="4" key="1">
    <citation type="submission" date="2010-05" db="EMBL/GenBank/DDBJ databases">
        <title>The genome sequence of Magnaporthe poae strain ATCC 64411.</title>
        <authorList>
            <person name="Ma L.-J."/>
            <person name="Dead R."/>
            <person name="Young S."/>
            <person name="Zeng Q."/>
            <person name="Koehrsen M."/>
            <person name="Alvarado L."/>
            <person name="Berlin A."/>
            <person name="Chapman S.B."/>
            <person name="Chen Z."/>
            <person name="Freedman E."/>
            <person name="Gellesch M."/>
            <person name="Goldberg J."/>
            <person name="Griggs A."/>
            <person name="Gujja S."/>
            <person name="Heilman E.R."/>
            <person name="Heiman D."/>
            <person name="Hepburn T."/>
            <person name="Howarth C."/>
            <person name="Jen D."/>
            <person name="Larson L."/>
            <person name="Mehta T."/>
            <person name="Neiman D."/>
            <person name="Pearson M."/>
            <person name="Roberts A."/>
            <person name="Saif S."/>
            <person name="Shea T."/>
            <person name="Shenoy N."/>
            <person name="Sisk P."/>
            <person name="Stolte C."/>
            <person name="Sykes S."/>
            <person name="Walk T."/>
            <person name="White J."/>
            <person name="Yandava C."/>
            <person name="Haas B."/>
            <person name="Nusbaum C."/>
            <person name="Birren B."/>
        </authorList>
    </citation>
    <scope>NUCLEOTIDE SEQUENCE [LARGE SCALE GENOMIC DNA]</scope>
    <source>
        <strain evidence="4">ATCC 64411 / 73-15</strain>
    </source>
</reference>
<reference evidence="3" key="5">
    <citation type="submission" date="2015-06" db="UniProtKB">
        <authorList>
            <consortium name="EnsemblFungi"/>
        </authorList>
    </citation>
    <scope>IDENTIFICATION</scope>
    <source>
        <strain evidence="3">ATCC 64411</strain>
    </source>
</reference>
<dbReference type="EnsemblFungi" id="MAPG_00464T0">
    <property type="protein sequence ID" value="MAPG_00464T0"/>
    <property type="gene ID" value="MAPG_00464"/>
</dbReference>
<feature type="region of interest" description="Disordered" evidence="1">
    <location>
        <begin position="1"/>
        <end position="24"/>
    </location>
</feature>
<dbReference type="Proteomes" id="UP000011715">
    <property type="component" value="Unassembled WGS sequence"/>
</dbReference>
<feature type="compositionally biased region" description="Basic and acidic residues" evidence="1">
    <location>
        <begin position="7"/>
        <end position="20"/>
    </location>
</feature>
<evidence type="ECO:0000313" key="4">
    <source>
        <dbReference type="Proteomes" id="UP000011715"/>
    </source>
</evidence>
<dbReference type="EMBL" id="GL876966">
    <property type="protein sequence ID" value="KLU81374.1"/>
    <property type="molecule type" value="Genomic_DNA"/>
</dbReference>
<feature type="region of interest" description="Disordered" evidence="1">
    <location>
        <begin position="85"/>
        <end position="139"/>
    </location>
</feature>
<reference evidence="3" key="4">
    <citation type="journal article" date="2015" name="G3 (Bethesda)">
        <title>Genome sequences of three phytopathogenic species of the Magnaporthaceae family of fungi.</title>
        <authorList>
            <person name="Okagaki L.H."/>
            <person name="Nunes C.C."/>
            <person name="Sailsbery J."/>
            <person name="Clay B."/>
            <person name="Brown D."/>
            <person name="John T."/>
            <person name="Oh Y."/>
            <person name="Young N."/>
            <person name="Fitzgerald M."/>
            <person name="Haas B.J."/>
            <person name="Zeng Q."/>
            <person name="Young S."/>
            <person name="Adiconis X."/>
            <person name="Fan L."/>
            <person name="Levin J.Z."/>
            <person name="Mitchell T.K."/>
            <person name="Okubara P.A."/>
            <person name="Farman M.L."/>
            <person name="Kohn L.M."/>
            <person name="Birren B."/>
            <person name="Ma L.-J."/>
            <person name="Dean R.A."/>
        </authorList>
    </citation>
    <scope>NUCLEOTIDE SEQUENCE</scope>
    <source>
        <strain evidence="3">ATCC 64411 / 73-15</strain>
    </source>
</reference>
<reference evidence="2" key="2">
    <citation type="submission" date="2010-05" db="EMBL/GenBank/DDBJ databases">
        <title>The Genome Sequence of Magnaporthe poae strain ATCC 64411.</title>
        <authorList>
            <consortium name="The Broad Institute Genome Sequencing Platform"/>
            <consortium name="Broad Institute Genome Sequencing Center for Infectious Disease"/>
            <person name="Ma L.-J."/>
            <person name="Dead R."/>
            <person name="Young S."/>
            <person name="Zeng Q."/>
            <person name="Koehrsen M."/>
            <person name="Alvarado L."/>
            <person name="Berlin A."/>
            <person name="Chapman S.B."/>
            <person name="Chen Z."/>
            <person name="Freedman E."/>
            <person name="Gellesch M."/>
            <person name="Goldberg J."/>
            <person name="Griggs A."/>
            <person name="Gujja S."/>
            <person name="Heilman E.R."/>
            <person name="Heiman D."/>
            <person name="Hepburn T."/>
            <person name="Howarth C."/>
            <person name="Jen D."/>
            <person name="Larson L."/>
            <person name="Mehta T."/>
            <person name="Neiman D."/>
            <person name="Pearson M."/>
            <person name="Roberts A."/>
            <person name="Saif S."/>
            <person name="Shea T."/>
            <person name="Shenoy N."/>
            <person name="Sisk P."/>
            <person name="Stolte C."/>
            <person name="Sykes S."/>
            <person name="Walk T."/>
            <person name="White J."/>
            <person name="Yandava C."/>
            <person name="Haas B."/>
            <person name="Nusbaum C."/>
            <person name="Birren B."/>
        </authorList>
    </citation>
    <scope>NUCLEOTIDE SEQUENCE</scope>
    <source>
        <strain evidence="2">ATCC 64411</strain>
    </source>
</reference>
<evidence type="ECO:0000256" key="1">
    <source>
        <dbReference type="SAM" id="MobiDB-lite"/>
    </source>
</evidence>
<dbReference type="VEuPathDB" id="FungiDB:MAPG_00464"/>
<dbReference type="AlphaFoldDB" id="A0A0C4DL29"/>
<evidence type="ECO:0000313" key="3">
    <source>
        <dbReference type="EnsemblFungi" id="MAPG_00464T0"/>
    </source>
</evidence>
<proteinExistence type="predicted"/>
<feature type="compositionally biased region" description="Basic and acidic residues" evidence="1">
    <location>
        <begin position="125"/>
        <end position="139"/>
    </location>
</feature>
<evidence type="ECO:0000313" key="2">
    <source>
        <dbReference type="EMBL" id="KLU81374.1"/>
    </source>
</evidence>
<dbReference type="EMBL" id="ADBL01000111">
    <property type="status" value="NOT_ANNOTATED_CDS"/>
    <property type="molecule type" value="Genomic_DNA"/>
</dbReference>